<dbReference type="Proteomes" id="UP000184184">
    <property type="component" value="Unassembled WGS sequence"/>
</dbReference>
<evidence type="ECO:0000256" key="1">
    <source>
        <dbReference type="SAM" id="Phobius"/>
    </source>
</evidence>
<gene>
    <name evidence="2" type="ORF">SAMN05216179_0134</name>
</gene>
<keyword evidence="1" id="KW-0812">Transmembrane</keyword>
<keyword evidence="1" id="KW-1133">Transmembrane helix</keyword>
<dbReference type="STRING" id="1027249.SAMN05216179_0134"/>
<reference evidence="2 3" key="1">
    <citation type="submission" date="2016-11" db="EMBL/GenBank/DDBJ databases">
        <authorList>
            <person name="Jaros S."/>
            <person name="Januszkiewicz K."/>
            <person name="Wedrychowicz H."/>
        </authorList>
    </citation>
    <scope>NUCLEOTIDE SEQUENCE [LARGE SCALE GENOMIC DNA]</scope>
    <source>
        <strain evidence="2 3">CGMCC 1.10681</strain>
    </source>
</reference>
<dbReference type="EMBL" id="FRCZ01000001">
    <property type="protein sequence ID" value="SHM43456.1"/>
    <property type="molecule type" value="Genomic_DNA"/>
</dbReference>
<dbReference type="AlphaFoldDB" id="A0A1M7IRN6"/>
<evidence type="ECO:0000313" key="2">
    <source>
        <dbReference type="EMBL" id="SHM43456.1"/>
    </source>
</evidence>
<accession>A0A1M7IRN6</accession>
<keyword evidence="1" id="KW-0472">Membrane</keyword>
<name>A0A1M7IRN6_9BACI</name>
<protein>
    <submittedName>
        <fullName evidence="2">Uncharacterized protein</fullName>
    </submittedName>
</protein>
<feature type="transmembrane region" description="Helical" evidence="1">
    <location>
        <begin position="7"/>
        <end position="26"/>
    </location>
</feature>
<organism evidence="2 3">
    <name type="scientific">Gracilibacillus kekensis</name>
    <dbReference type="NCBI Taxonomy" id="1027249"/>
    <lineage>
        <taxon>Bacteria</taxon>
        <taxon>Bacillati</taxon>
        <taxon>Bacillota</taxon>
        <taxon>Bacilli</taxon>
        <taxon>Bacillales</taxon>
        <taxon>Bacillaceae</taxon>
        <taxon>Gracilibacillus</taxon>
    </lineage>
</organism>
<proteinExistence type="predicted"/>
<sequence length="152" mass="17733">MTVMNKVFIGLFLLLLISLSISIFLLEWEYSFVTMEGRMYQVTEESLEENALGDLIGQVTAIANTPPDQYHENISNHYPIGTPYYKIIRVPVEDAIAIKENGNYYKAIYQKNVIFYWEKLYPYVIPIIFLGVLVLLYRFRINIKKVYSNSLS</sequence>
<evidence type="ECO:0000313" key="3">
    <source>
        <dbReference type="Proteomes" id="UP000184184"/>
    </source>
</evidence>
<feature type="transmembrane region" description="Helical" evidence="1">
    <location>
        <begin position="120"/>
        <end position="139"/>
    </location>
</feature>
<keyword evidence="3" id="KW-1185">Reference proteome</keyword>